<comment type="caution">
    <text evidence="2">The sequence shown here is derived from an EMBL/GenBank/DDBJ whole genome shotgun (WGS) entry which is preliminary data.</text>
</comment>
<protein>
    <submittedName>
        <fullName evidence="2">ArsR family transcriptional regulator</fullName>
    </submittedName>
</protein>
<accession>A0ABS4GK50</accession>
<gene>
    <name evidence="2" type="ORF">J2Z37_000628</name>
</gene>
<name>A0ABS4GK50_9BACL</name>
<dbReference type="Pfam" id="PF12840">
    <property type="entry name" value="HTH_20"/>
    <property type="match status" value="1"/>
</dbReference>
<dbReference type="Gene3D" id="1.10.10.10">
    <property type="entry name" value="Winged helix-like DNA-binding domain superfamily/Winged helix DNA-binding domain"/>
    <property type="match status" value="1"/>
</dbReference>
<keyword evidence="3" id="KW-1185">Reference proteome</keyword>
<dbReference type="InterPro" id="IPR036390">
    <property type="entry name" value="WH_DNA-bd_sf"/>
</dbReference>
<reference evidence="2 3" key="1">
    <citation type="submission" date="2021-03" db="EMBL/GenBank/DDBJ databases">
        <title>Genomic Encyclopedia of Type Strains, Phase IV (KMG-IV): sequencing the most valuable type-strain genomes for metagenomic binning, comparative biology and taxonomic classification.</title>
        <authorList>
            <person name="Goeker M."/>
        </authorList>
    </citation>
    <scope>NUCLEOTIDE SEQUENCE [LARGE SCALE GENOMIC DNA]</scope>
    <source>
        <strain evidence="2 3">DSM 24738</strain>
    </source>
</reference>
<dbReference type="Proteomes" id="UP001519343">
    <property type="component" value="Unassembled WGS sequence"/>
</dbReference>
<dbReference type="SUPFAM" id="SSF46785">
    <property type="entry name" value="Winged helix' DNA-binding domain"/>
    <property type="match status" value="1"/>
</dbReference>
<evidence type="ECO:0000313" key="2">
    <source>
        <dbReference type="EMBL" id="MBP1930641.1"/>
    </source>
</evidence>
<keyword evidence="1" id="KW-0238">DNA-binding</keyword>
<organism evidence="2 3">
    <name type="scientific">Ammoniphilus resinae</name>
    <dbReference type="NCBI Taxonomy" id="861532"/>
    <lineage>
        <taxon>Bacteria</taxon>
        <taxon>Bacillati</taxon>
        <taxon>Bacillota</taxon>
        <taxon>Bacilli</taxon>
        <taxon>Bacillales</taxon>
        <taxon>Paenibacillaceae</taxon>
        <taxon>Aneurinibacillus group</taxon>
        <taxon>Ammoniphilus</taxon>
    </lineage>
</organism>
<dbReference type="Gene3D" id="3.30.1380.20">
    <property type="entry name" value="Trafficking protein particle complex subunit 3"/>
    <property type="match status" value="1"/>
</dbReference>
<dbReference type="RefSeq" id="WP_209808718.1">
    <property type="nucleotide sequence ID" value="NZ_JAGGKT010000001.1"/>
</dbReference>
<dbReference type="InterPro" id="IPR011991">
    <property type="entry name" value="ArsR-like_HTH"/>
</dbReference>
<sequence length="235" mass="26988">MENETLKITSVLSDPTRFSIYQYIMNGHRQVTVQEIADEFDIHPNVARLHLTKLEDVNLLTSCSEKTGKGGRPSRLYSISEQMVNLQFPPRDYQLLSEIAIDTLLSFGETGQKALRDMGRRFGREAAKRAIEAERINLQAIDRDSKLDYIRKILYAQGLNPEIEVIDEQTVKFRIFNCTFKETAKKRPEAICQMHQTFLKGIFETFFGDINLIEDNSIMGGCHSCDYTLLKLVEL</sequence>
<dbReference type="EMBL" id="JAGGKT010000001">
    <property type="protein sequence ID" value="MBP1930641.1"/>
    <property type="molecule type" value="Genomic_DNA"/>
</dbReference>
<evidence type="ECO:0000256" key="1">
    <source>
        <dbReference type="ARBA" id="ARBA00023125"/>
    </source>
</evidence>
<dbReference type="CDD" id="cd00090">
    <property type="entry name" value="HTH_ARSR"/>
    <property type="match status" value="1"/>
</dbReference>
<dbReference type="InterPro" id="IPR036388">
    <property type="entry name" value="WH-like_DNA-bd_sf"/>
</dbReference>
<proteinExistence type="predicted"/>
<evidence type="ECO:0000313" key="3">
    <source>
        <dbReference type="Proteomes" id="UP001519343"/>
    </source>
</evidence>